<accession>A0A9P5PLG8</accession>
<gene>
    <name evidence="2" type="ORF">BDP27DRAFT_1384717</name>
</gene>
<dbReference type="Gene3D" id="3.30.420.10">
    <property type="entry name" value="Ribonuclease H-like superfamily/Ribonuclease H"/>
    <property type="match status" value="1"/>
</dbReference>
<dbReference type="PANTHER" id="PTHR35871">
    <property type="entry name" value="EXPRESSED PROTEIN"/>
    <property type="match status" value="1"/>
</dbReference>
<feature type="region of interest" description="Disordered" evidence="1">
    <location>
        <begin position="254"/>
        <end position="273"/>
    </location>
</feature>
<organism evidence="2 3">
    <name type="scientific">Rhodocollybia butyracea</name>
    <dbReference type="NCBI Taxonomy" id="206335"/>
    <lineage>
        <taxon>Eukaryota</taxon>
        <taxon>Fungi</taxon>
        <taxon>Dikarya</taxon>
        <taxon>Basidiomycota</taxon>
        <taxon>Agaricomycotina</taxon>
        <taxon>Agaricomycetes</taxon>
        <taxon>Agaricomycetidae</taxon>
        <taxon>Agaricales</taxon>
        <taxon>Marasmiineae</taxon>
        <taxon>Omphalotaceae</taxon>
        <taxon>Rhodocollybia</taxon>
    </lineage>
</organism>
<name>A0A9P5PLG8_9AGAR</name>
<dbReference type="AlphaFoldDB" id="A0A9P5PLG8"/>
<evidence type="ECO:0000313" key="3">
    <source>
        <dbReference type="Proteomes" id="UP000772434"/>
    </source>
</evidence>
<evidence type="ECO:0000313" key="2">
    <source>
        <dbReference type="EMBL" id="KAF9064707.1"/>
    </source>
</evidence>
<dbReference type="Proteomes" id="UP000772434">
    <property type="component" value="Unassembled WGS sequence"/>
</dbReference>
<dbReference type="InterPro" id="IPR036397">
    <property type="entry name" value="RNaseH_sf"/>
</dbReference>
<evidence type="ECO:0000256" key="1">
    <source>
        <dbReference type="SAM" id="MobiDB-lite"/>
    </source>
</evidence>
<keyword evidence="3" id="KW-1185">Reference proteome</keyword>
<dbReference type="EMBL" id="JADNRY010000117">
    <property type="protein sequence ID" value="KAF9064707.1"/>
    <property type="molecule type" value="Genomic_DNA"/>
</dbReference>
<feature type="region of interest" description="Disordered" evidence="1">
    <location>
        <begin position="298"/>
        <end position="319"/>
    </location>
</feature>
<comment type="caution">
    <text evidence="2">The sequence shown here is derived from an EMBL/GenBank/DDBJ whole genome shotgun (WGS) entry which is preliminary data.</text>
</comment>
<dbReference type="OrthoDB" id="10039611at2759"/>
<dbReference type="PANTHER" id="PTHR35871:SF1">
    <property type="entry name" value="CXC1-LIKE CYSTEINE CLUSTER ASSOCIATED WITH KDZ TRANSPOSASES DOMAIN-CONTAINING PROTEIN"/>
    <property type="match status" value="1"/>
</dbReference>
<reference evidence="2" key="1">
    <citation type="submission" date="2020-11" db="EMBL/GenBank/DDBJ databases">
        <authorList>
            <consortium name="DOE Joint Genome Institute"/>
            <person name="Ahrendt S."/>
            <person name="Riley R."/>
            <person name="Andreopoulos W."/>
            <person name="Labutti K."/>
            <person name="Pangilinan J."/>
            <person name="Ruiz-Duenas F.J."/>
            <person name="Barrasa J.M."/>
            <person name="Sanchez-Garcia M."/>
            <person name="Camarero S."/>
            <person name="Miyauchi S."/>
            <person name="Serrano A."/>
            <person name="Linde D."/>
            <person name="Babiker R."/>
            <person name="Drula E."/>
            <person name="Ayuso-Fernandez I."/>
            <person name="Pacheco R."/>
            <person name="Padilla G."/>
            <person name="Ferreira P."/>
            <person name="Barriuso J."/>
            <person name="Kellner H."/>
            <person name="Castanera R."/>
            <person name="Alfaro M."/>
            <person name="Ramirez L."/>
            <person name="Pisabarro A.G."/>
            <person name="Kuo A."/>
            <person name="Tritt A."/>
            <person name="Lipzen A."/>
            <person name="He G."/>
            <person name="Yan M."/>
            <person name="Ng V."/>
            <person name="Cullen D."/>
            <person name="Martin F."/>
            <person name="Rosso M.-N."/>
            <person name="Henrissat B."/>
            <person name="Hibbett D."/>
            <person name="Martinez A.T."/>
            <person name="Grigoriev I.V."/>
        </authorList>
    </citation>
    <scope>NUCLEOTIDE SEQUENCE</scope>
    <source>
        <strain evidence="2">AH 40177</strain>
    </source>
</reference>
<proteinExistence type="predicted"/>
<dbReference type="GO" id="GO:0003676">
    <property type="term" value="F:nucleic acid binding"/>
    <property type="evidence" value="ECO:0007669"/>
    <property type="project" value="InterPro"/>
</dbReference>
<protein>
    <submittedName>
        <fullName evidence="2">Uncharacterized protein</fullName>
    </submittedName>
</protein>
<sequence length="454" mass="52301">MLRDRNVVPTNCYGSTRSALNSEALSNDLALYLQSRGKYICAQDVVDYLVLPEGRRHHGLKKGVKLRAATEWLKRMGYCWRKTPRGQYVDGHERVDVVFYRQNVFLPAMSSIEHRTRAWILTHLNYLGPLPPNRLVVIWFHDESTFYANDRREVVWSHKDAKATPHAKGEGPSFMIADFVSADYGWLRAQTTDENARVYFKAGEVFIHSYLFVFVNHFLRTTRAMDILAHDYSDEEHWFVFDNATTHRKRHDDALSARRMPKNPSPYPKLANDPDTNFGIHRSLLGPDGKVVYETKTVQPHRKKGTLKTDPVPEKKQRRVPKTTWLPMQDTNFTKTLPDVSLSSSRHFTSSSSGHFKGMSTILQERGFLKVEDLKAECSGFNCPPGEISCCCRRLLYSQPDFMNVNSGFHVLFLPKFHSAKRFYRMLPASSKEEYLELNVKAALESVSLTTMRQ</sequence>